<dbReference type="EMBL" id="NBBI01000015">
    <property type="protein sequence ID" value="OWK27504.1"/>
    <property type="molecule type" value="Genomic_DNA"/>
</dbReference>
<dbReference type="AlphaFoldDB" id="A0A245ZCS8"/>
<reference evidence="1 2" key="1">
    <citation type="submission" date="2017-03" db="EMBL/GenBank/DDBJ databases">
        <title>Genome sequence of Sphingomonas dokdonensis DSM 21029.</title>
        <authorList>
            <person name="Poehlein A."/>
            <person name="Wuebbeler J.H."/>
            <person name="Steinbuechel A."/>
            <person name="Daniel R."/>
        </authorList>
    </citation>
    <scope>NUCLEOTIDE SEQUENCE [LARGE SCALE GENOMIC DNA]</scope>
    <source>
        <strain evidence="1 2">DSM 21029</strain>
    </source>
</reference>
<dbReference type="Proteomes" id="UP000197290">
    <property type="component" value="Unassembled WGS sequence"/>
</dbReference>
<evidence type="ECO:0000313" key="2">
    <source>
        <dbReference type="Proteomes" id="UP000197290"/>
    </source>
</evidence>
<evidence type="ECO:0000313" key="1">
    <source>
        <dbReference type="EMBL" id="OWK27504.1"/>
    </source>
</evidence>
<comment type="caution">
    <text evidence="1">The sequence shown here is derived from an EMBL/GenBank/DDBJ whole genome shotgun (WGS) entry which is preliminary data.</text>
</comment>
<proteinExistence type="predicted"/>
<accession>A0A245ZCS8</accession>
<protein>
    <submittedName>
        <fullName evidence="1">Uncharacterized protein</fullName>
    </submittedName>
</protein>
<keyword evidence="2" id="KW-1185">Reference proteome</keyword>
<organism evidence="1 2">
    <name type="scientific">Sphingomonas dokdonensis</name>
    <dbReference type="NCBI Taxonomy" id="344880"/>
    <lineage>
        <taxon>Bacteria</taxon>
        <taxon>Pseudomonadati</taxon>
        <taxon>Pseudomonadota</taxon>
        <taxon>Alphaproteobacteria</taxon>
        <taxon>Sphingomonadales</taxon>
        <taxon>Sphingomonadaceae</taxon>
        <taxon>Sphingomonas</taxon>
    </lineage>
</organism>
<sequence length="46" mass="5075">MLRLVLDCLDRTAPERHGPDAQALSIAALHVQQAIDLIDHARDLDS</sequence>
<name>A0A245ZCS8_9SPHN</name>
<gene>
    <name evidence="1" type="ORF">SPDO_33250</name>
</gene>